<evidence type="ECO:0000313" key="3">
    <source>
        <dbReference type="EMBL" id="ATX75495.1"/>
    </source>
</evidence>
<gene>
    <name evidence="3" type="ORF">REIFOR_00318</name>
</gene>
<feature type="transmembrane region" description="Helical" evidence="1">
    <location>
        <begin position="223"/>
        <end position="241"/>
    </location>
</feature>
<feature type="transmembrane region" description="Helical" evidence="1">
    <location>
        <begin position="248"/>
        <end position="269"/>
    </location>
</feature>
<dbReference type="AlphaFoldDB" id="A0A2K8KKK3"/>
<feature type="domain" description="CAAX prenyl protease 2/Lysostaphin resistance protein A-like" evidence="2">
    <location>
        <begin position="169"/>
        <end position="261"/>
    </location>
</feature>
<evidence type="ECO:0000313" key="4">
    <source>
        <dbReference type="Proteomes" id="UP000229757"/>
    </source>
</evidence>
<feature type="transmembrane region" description="Helical" evidence="1">
    <location>
        <begin position="92"/>
        <end position="111"/>
    </location>
</feature>
<organism evidence="3 4">
    <name type="scientific">Reinekea forsetii</name>
    <dbReference type="NCBI Taxonomy" id="1336806"/>
    <lineage>
        <taxon>Bacteria</taxon>
        <taxon>Pseudomonadati</taxon>
        <taxon>Pseudomonadota</taxon>
        <taxon>Gammaproteobacteria</taxon>
        <taxon>Oceanospirillales</taxon>
        <taxon>Saccharospirillaceae</taxon>
        <taxon>Reinekea</taxon>
    </lineage>
</organism>
<dbReference type="PANTHER" id="PTHR36435:SF1">
    <property type="entry name" value="CAAX AMINO TERMINAL PROTEASE FAMILY PROTEIN"/>
    <property type="match status" value="1"/>
</dbReference>
<sequence>MTQGVEPTDELFAVKNGQHDERDVAPPIGSQPSLGRGLGWSALMLVMVSVSAFVYLIGYSVYLTLVQSHSATLLDVDTIETLTLAHSESVDALFGLLGLETLFVLPLLLFAAHFKGQSWRQTLAVQTFSRYWFWLASCLFLAYLAVSVSVDILWVSEPDDFIAKMLGTKSLWASIALVVFAPLVEEFFFRGYLFAMLRPTRLGAWGTLVMTSLLFTLAHAGQYQWSVLCVVGLLALFLGYVREKSASIWLPILFHALNNLLAVVFVIWLGRL</sequence>
<keyword evidence="4" id="KW-1185">Reference proteome</keyword>
<feature type="transmembrane region" description="Helical" evidence="1">
    <location>
        <begin position="170"/>
        <end position="189"/>
    </location>
</feature>
<evidence type="ECO:0000256" key="1">
    <source>
        <dbReference type="SAM" id="Phobius"/>
    </source>
</evidence>
<dbReference type="Proteomes" id="UP000229757">
    <property type="component" value="Chromosome"/>
</dbReference>
<dbReference type="OrthoDB" id="6637383at2"/>
<evidence type="ECO:0000259" key="2">
    <source>
        <dbReference type="Pfam" id="PF02517"/>
    </source>
</evidence>
<feature type="transmembrane region" description="Helical" evidence="1">
    <location>
        <begin position="131"/>
        <end position="150"/>
    </location>
</feature>
<dbReference type="RefSeq" id="WP_100255895.1">
    <property type="nucleotide sequence ID" value="NZ_CP011797.1"/>
</dbReference>
<dbReference type="PANTHER" id="PTHR36435">
    <property type="entry name" value="SLR1288 PROTEIN"/>
    <property type="match status" value="1"/>
</dbReference>
<dbReference type="GO" id="GO:0004175">
    <property type="term" value="F:endopeptidase activity"/>
    <property type="evidence" value="ECO:0007669"/>
    <property type="project" value="UniProtKB-ARBA"/>
</dbReference>
<name>A0A2K8KKK3_9GAMM</name>
<feature type="transmembrane region" description="Helical" evidence="1">
    <location>
        <begin position="201"/>
        <end position="217"/>
    </location>
</feature>
<proteinExistence type="predicted"/>
<keyword evidence="1" id="KW-0472">Membrane</keyword>
<dbReference type="EMBL" id="CP011797">
    <property type="protein sequence ID" value="ATX75495.1"/>
    <property type="molecule type" value="Genomic_DNA"/>
</dbReference>
<dbReference type="Pfam" id="PF02517">
    <property type="entry name" value="Rce1-like"/>
    <property type="match status" value="1"/>
</dbReference>
<accession>A0A2K8KKK3</accession>
<dbReference type="InterPro" id="IPR052710">
    <property type="entry name" value="CAAX_protease"/>
</dbReference>
<dbReference type="KEGG" id="rfo:REIFOR_00318"/>
<dbReference type="InterPro" id="IPR003675">
    <property type="entry name" value="Rce1/LyrA-like_dom"/>
</dbReference>
<reference evidence="3 4" key="1">
    <citation type="journal article" date="2017" name="Environ. Microbiol.">
        <title>Genomic and physiological analyses of 'Reinekea forsetii' reveal a versatile opportunistic lifestyle during spring algae blooms.</title>
        <authorList>
            <person name="Avci B."/>
            <person name="Hahnke R.L."/>
            <person name="Chafee M."/>
            <person name="Fischer T."/>
            <person name="Gruber-Vodicka H."/>
            <person name="Tegetmeyer H.E."/>
            <person name="Harder J."/>
            <person name="Fuchs B.M."/>
            <person name="Amann R.I."/>
            <person name="Teeling H."/>
        </authorList>
    </citation>
    <scope>NUCLEOTIDE SEQUENCE [LARGE SCALE GENOMIC DNA]</scope>
    <source>
        <strain evidence="3 4">Hel1_31_D35</strain>
    </source>
</reference>
<feature type="transmembrane region" description="Helical" evidence="1">
    <location>
        <begin position="38"/>
        <end position="62"/>
    </location>
</feature>
<keyword evidence="1" id="KW-0812">Transmembrane</keyword>
<protein>
    <submittedName>
        <fullName evidence="3">Peptidase, M79 family</fullName>
    </submittedName>
</protein>
<dbReference type="GO" id="GO:0080120">
    <property type="term" value="P:CAAX-box protein maturation"/>
    <property type="evidence" value="ECO:0007669"/>
    <property type="project" value="UniProtKB-ARBA"/>
</dbReference>
<keyword evidence="1" id="KW-1133">Transmembrane helix</keyword>